<sequence length="140" mass="14526">MQTTLTAADFFAAKLTYETDPSDLAADRAAGTALTVLDVRDAAAWAQGRIPGAVHVPNAELAARVAEVLPDPGAAVVVYCWGPGCNGSTRAALTLSQLGYTNVRELIGGFEYWAREGLAVVSDAGRSRRAPDPLTAPAAV</sequence>
<feature type="domain" description="Rhodanese" evidence="1">
    <location>
        <begin position="30"/>
        <end position="122"/>
    </location>
</feature>
<accession>A0ABX0T3F8</accession>
<dbReference type="Pfam" id="PF00581">
    <property type="entry name" value="Rhodanese"/>
    <property type="match status" value="1"/>
</dbReference>
<protein>
    <submittedName>
        <fullName evidence="2">Rhodanese-related sulfurtransferase</fullName>
    </submittedName>
</protein>
<dbReference type="SUPFAM" id="SSF52821">
    <property type="entry name" value="Rhodanese/Cell cycle control phosphatase"/>
    <property type="match status" value="1"/>
</dbReference>
<name>A0ABX0T3F8_9MICO</name>
<keyword evidence="3" id="KW-1185">Reference proteome</keyword>
<dbReference type="Proteomes" id="UP001318300">
    <property type="component" value="Unassembled WGS sequence"/>
</dbReference>
<dbReference type="EMBL" id="JAAOYO010000001">
    <property type="protein sequence ID" value="NII40023.1"/>
    <property type="molecule type" value="Genomic_DNA"/>
</dbReference>
<dbReference type="PANTHER" id="PTHR43031:SF1">
    <property type="entry name" value="PYRIDINE NUCLEOTIDE-DISULPHIDE OXIDOREDUCTASE"/>
    <property type="match status" value="1"/>
</dbReference>
<gene>
    <name evidence="2" type="ORF">E9228_000642</name>
</gene>
<evidence type="ECO:0000313" key="3">
    <source>
        <dbReference type="Proteomes" id="UP001318300"/>
    </source>
</evidence>
<dbReference type="PANTHER" id="PTHR43031">
    <property type="entry name" value="FAD-DEPENDENT OXIDOREDUCTASE"/>
    <property type="match status" value="1"/>
</dbReference>
<evidence type="ECO:0000313" key="2">
    <source>
        <dbReference type="EMBL" id="NII40023.1"/>
    </source>
</evidence>
<comment type="caution">
    <text evidence="2">The sequence shown here is derived from an EMBL/GenBank/DDBJ whole genome shotgun (WGS) entry which is preliminary data.</text>
</comment>
<dbReference type="Gene3D" id="3.40.250.10">
    <property type="entry name" value="Rhodanese-like domain"/>
    <property type="match status" value="1"/>
</dbReference>
<evidence type="ECO:0000259" key="1">
    <source>
        <dbReference type="PROSITE" id="PS50206"/>
    </source>
</evidence>
<dbReference type="RefSeq" id="WP_341849744.1">
    <property type="nucleotide sequence ID" value="NZ_JAAOYO010000001.1"/>
</dbReference>
<dbReference type="SMART" id="SM00450">
    <property type="entry name" value="RHOD"/>
    <property type="match status" value="1"/>
</dbReference>
<dbReference type="InterPro" id="IPR001763">
    <property type="entry name" value="Rhodanese-like_dom"/>
</dbReference>
<dbReference type="PROSITE" id="PS50206">
    <property type="entry name" value="RHODANESE_3"/>
    <property type="match status" value="1"/>
</dbReference>
<dbReference type="InterPro" id="IPR036873">
    <property type="entry name" value="Rhodanese-like_dom_sf"/>
</dbReference>
<dbReference type="InterPro" id="IPR050229">
    <property type="entry name" value="GlpE_sulfurtransferase"/>
</dbReference>
<proteinExistence type="predicted"/>
<organism evidence="2 3">
    <name type="scientific">Curtobacterium salicis</name>
    <dbReference type="NCBI Taxonomy" id="1779862"/>
    <lineage>
        <taxon>Bacteria</taxon>
        <taxon>Bacillati</taxon>
        <taxon>Actinomycetota</taxon>
        <taxon>Actinomycetes</taxon>
        <taxon>Micrococcales</taxon>
        <taxon>Microbacteriaceae</taxon>
        <taxon>Curtobacterium</taxon>
    </lineage>
</organism>
<reference evidence="2 3" key="1">
    <citation type="submission" date="2020-03" db="EMBL/GenBank/DDBJ databases">
        <title>Above-ground endophytic microbial communities from plants in different locations in the United States.</title>
        <authorList>
            <person name="Frank C."/>
        </authorList>
    </citation>
    <scope>NUCLEOTIDE SEQUENCE [LARGE SCALE GENOMIC DNA]</scope>
    <source>
        <strain evidence="2 3">WW7</strain>
    </source>
</reference>